<feature type="chain" id="PRO_5032672069" description="Pherophorin domain-containing protein" evidence="1">
    <location>
        <begin position="30"/>
        <end position="242"/>
    </location>
</feature>
<dbReference type="AlphaFoldDB" id="A0A835WUF4"/>
<evidence type="ECO:0008006" key="4">
    <source>
        <dbReference type="Google" id="ProtNLM"/>
    </source>
</evidence>
<evidence type="ECO:0000313" key="2">
    <source>
        <dbReference type="EMBL" id="KAG2454182.1"/>
    </source>
</evidence>
<evidence type="ECO:0000313" key="3">
    <source>
        <dbReference type="Proteomes" id="UP000613740"/>
    </source>
</evidence>
<sequence length="242" mass="24623">MAAAAASDGLLPVPMAGFLLLLLASSAAAAGVQVSQTRTSGPQLNVEYSIDDGKCSFINVFINLFEQAAAAGGQDAASGASTSSPTTTLQGNVVTFDHCTLAFHNIYFFAQAPTPAELGLSDFTVARSARTARISGSVTPGQCLDSDSGYSSCSGGPVTLTFNVDVTCPDNPITGRNAVTTSSPDGTTRTSYTGTYCDSPPAGITVSVGGSNFTLSPTTATGQWGYTSSGDVSRTQFPVRAK</sequence>
<proteinExistence type="predicted"/>
<accession>A0A835WUF4</accession>
<reference evidence="2" key="1">
    <citation type="journal article" date="2020" name="bioRxiv">
        <title>Comparative genomics of Chlamydomonas.</title>
        <authorList>
            <person name="Craig R.J."/>
            <person name="Hasan A.R."/>
            <person name="Ness R.W."/>
            <person name="Keightley P.D."/>
        </authorList>
    </citation>
    <scope>NUCLEOTIDE SEQUENCE</scope>
    <source>
        <strain evidence="2">CCAP 11/173</strain>
    </source>
</reference>
<name>A0A835WUF4_9CHLO</name>
<dbReference type="Proteomes" id="UP000613740">
    <property type="component" value="Unassembled WGS sequence"/>
</dbReference>
<evidence type="ECO:0000256" key="1">
    <source>
        <dbReference type="SAM" id="SignalP"/>
    </source>
</evidence>
<protein>
    <recommendedName>
        <fullName evidence="4">Pherophorin domain-containing protein</fullName>
    </recommendedName>
</protein>
<dbReference type="EMBL" id="JAEHOD010000002">
    <property type="protein sequence ID" value="KAG2454182.1"/>
    <property type="molecule type" value="Genomic_DNA"/>
</dbReference>
<organism evidence="2 3">
    <name type="scientific">Chlamydomonas schloesseri</name>
    <dbReference type="NCBI Taxonomy" id="2026947"/>
    <lineage>
        <taxon>Eukaryota</taxon>
        <taxon>Viridiplantae</taxon>
        <taxon>Chlorophyta</taxon>
        <taxon>core chlorophytes</taxon>
        <taxon>Chlorophyceae</taxon>
        <taxon>CS clade</taxon>
        <taxon>Chlamydomonadales</taxon>
        <taxon>Chlamydomonadaceae</taxon>
        <taxon>Chlamydomonas</taxon>
    </lineage>
</organism>
<feature type="signal peptide" evidence="1">
    <location>
        <begin position="1"/>
        <end position="29"/>
    </location>
</feature>
<keyword evidence="1" id="KW-0732">Signal</keyword>
<gene>
    <name evidence="2" type="ORF">HYH02_001217</name>
</gene>
<comment type="caution">
    <text evidence="2">The sequence shown here is derived from an EMBL/GenBank/DDBJ whole genome shotgun (WGS) entry which is preliminary data.</text>
</comment>
<keyword evidence="3" id="KW-1185">Reference proteome</keyword>